<dbReference type="STRING" id="288004.AL038_00835"/>
<accession>A0A2N9YCG4</accession>
<proteinExistence type="predicted"/>
<dbReference type="EMBL" id="CP018889">
    <property type="protein sequence ID" value="AUI68155.1"/>
    <property type="molecule type" value="Genomic_DNA"/>
</dbReference>
<evidence type="ECO:0000313" key="3">
    <source>
        <dbReference type="Proteomes" id="UP000234271"/>
    </source>
</evidence>
<dbReference type="OrthoDB" id="9978621at2"/>
<keyword evidence="1" id="KW-0812">Transmembrane</keyword>
<dbReference type="RefSeq" id="WP_062147617.1">
    <property type="nucleotide sequence ID" value="NZ_CP012373.2"/>
</dbReference>
<name>A0A2N9YCG4_9GAMM</name>
<organism evidence="2 3">
    <name type="scientific">Beggiatoa leptomitoformis</name>
    <dbReference type="NCBI Taxonomy" id="288004"/>
    <lineage>
        <taxon>Bacteria</taxon>
        <taxon>Pseudomonadati</taxon>
        <taxon>Pseudomonadota</taxon>
        <taxon>Gammaproteobacteria</taxon>
        <taxon>Thiotrichales</taxon>
        <taxon>Thiotrichaceae</taxon>
        <taxon>Beggiatoa</taxon>
    </lineage>
</organism>
<keyword evidence="3" id="KW-1185">Reference proteome</keyword>
<dbReference type="Proteomes" id="UP000234271">
    <property type="component" value="Chromosome"/>
</dbReference>
<reference evidence="3" key="1">
    <citation type="submission" date="2016-12" db="EMBL/GenBank/DDBJ databases">
        <title>Complete Genome Sequence of Beggiatoa leptomitiformis D-401.</title>
        <authorList>
            <person name="Fomenkov A."/>
            <person name="Vincze T."/>
            <person name="Grabovich M."/>
            <person name="Anton B.P."/>
            <person name="Dubinina G."/>
            <person name="Orlova M."/>
            <person name="Belousova E."/>
            <person name="Roberts R.J."/>
        </authorList>
    </citation>
    <scope>NUCLEOTIDE SEQUENCE [LARGE SCALE GENOMIC DNA]</scope>
    <source>
        <strain evidence="3">D-401</strain>
    </source>
</reference>
<gene>
    <name evidence="2" type="ORF">BLE401_05210</name>
</gene>
<sequence>MNTHLLYKNKRWLRTLRYFQQLSKHKISLSYTDFFTAKRETTNSPANLRTFLQGWLILFCLLFLLLSFSSFVSKQLAPHFSFEQFLFLYQNPIINENTSSSHLLR</sequence>
<keyword evidence="1" id="KW-1133">Transmembrane helix</keyword>
<evidence type="ECO:0000256" key="1">
    <source>
        <dbReference type="SAM" id="Phobius"/>
    </source>
</evidence>
<dbReference type="KEGG" id="blep:AL038_00835"/>
<evidence type="ECO:0000313" key="2">
    <source>
        <dbReference type="EMBL" id="AUI68155.1"/>
    </source>
</evidence>
<dbReference type="AlphaFoldDB" id="A0A2N9YCG4"/>
<protein>
    <submittedName>
        <fullName evidence="2">Uncharacterized protein</fullName>
    </submittedName>
</protein>
<feature type="transmembrane region" description="Helical" evidence="1">
    <location>
        <begin position="52"/>
        <end position="72"/>
    </location>
</feature>
<keyword evidence="1" id="KW-0472">Membrane</keyword>